<dbReference type="InterPro" id="IPR009702">
    <property type="entry name" value="DUF1284"/>
</dbReference>
<sequence>MPDPVAFRAHHFLCALGFEGKGYSNRFVANMATIVEALRDAPDTMIEVVEQTDDICAPCPKRRDTSCLNQTRIMALDRRHADALGLQIGERLSWTQAQQRMREKITTDTLRNICAGCAWLDQGMCLNAVERLHSTDEG</sequence>
<organism evidence="1 2">
    <name type="scientific">Pontivivens marinum</name>
    <dbReference type="NCBI Taxonomy" id="1690039"/>
    <lineage>
        <taxon>Bacteria</taxon>
        <taxon>Pseudomonadati</taxon>
        <taxon>Pseudomonadota</taxon>
        <taxon>Alphaproteobacteria</taxon>
        <taxon>Rhodobacterales</taxon>
        <taxon>Paracoccaceae</taxon>
        <taxon>Pontivivens</taxon>
    </lineage>
</organism>
<dbReference type="OrthoDB" id="6195504at2"/>
<evidence type="ECO:0000313" key="2">
    <source>
        <dbReference type="Proteomes" id="UP000220034"/>
    </source>
</evidence>
<dbReference type="EMBL" id="OCTN01000004">
    <property type="protein sequence ID" value="SOH94449.1"/>
    <property type="molecule type" value="Genomic_DNA"/>
</dbReference>
<reference evidence="2" key="1">
    <citation type="submission" date="2017-09" db="EMBL/GenBank/DDBJ databases">
        <authorList>
            <person name="Varghese N."/>
            <person name="Submissions S."/>
        </authorList>
    </citation>
    <scope>NUCLEOTIDE SEQUENCE [LARGE SCALE GENOMIC DNA]</scope>
    <source>
        <strain evidence="2">C7</strain>
    </source>
</reference>
<evidence type="ECO:0000313" key="1">
    <source>
        <dbReference type="EMBL" id="SOH94449.1"/>
    </source>
</evidence>
<proteinExistence type="predicted"/>
<dbReference type="RefSeq" id="WP_097930070.1">
    <property type="nucleotide sequence ID" value="NZ_OCTN01000004.1"/>
</dbReference>
<accession>A0A2C9CVN3</accession>
<name>A0A2C9CVN3_9RHOB</name>
<protein>
    <recommendedName>
        <fullName evidence="3">DUF1284 domain-containing protein</fullName>
    </recommendedName>
</protein>
<evidence type="ECO:0008006" key="3">
    <source>
        <dbReference type="Google" id="ProtNLM"/>
    </source>
</evidence>
<gene>
    <name evidence="1" type="ORF">SAMN06273572_104148</name>
</gene>
<dbReference type="Pfam" id="PF06935">
    <property type="entry name" value="DUF1284"/>
    <property type="match status" value="1"/>
</dbReference>
<dbReference type="Proteomes" id="UP000220034">
    <property type="component" value="Unassembled WGS sequence"/>
</dbReference>
<keyword evidence="2" id="KW-1185">Reference proteome</keyword>
<dbReference type="AlphaFoldDB" id="A0A2C9CVN3"/>